<gene>
    <name evidence="1" type="ORF">R1sor_027192</name>
</gene>
<comment type="caution">
    <text evidence="1">The sequence shown here is derived from an EMBL/GenBank/DDBJ whole genome shotgun (WGS) entry which is preliminary data.</text>
</comment>
<keyword evidence="2" id="KW-1185">Reference proteome</keyword>
<evidence type="ECO:0008006" key="3">
    <source>
        <dbReference type="Google" id="ProtNLM"/>
    </source>
</evidence>
<proteinExistence type="predicted"/>
<evidence type="ECO:0000313" key="2">
    <source>
        <dbReference type="Proteomes" id="UP001633002"/>
    </source>
</evidence>
<organism evidence="1 2">
    <name type="scientific">Riccia sorocarpa</name>
    <dbReference type="NCBI Taxonomy" id="122646"/>
    <lineage>
        <taxon>Eukaryota</taxon>
        <taxon>Viridiplantae</taxon>
        <taxon>Streptophyta</taxon>
        <taxon>Embryophyta</taxon>
        <taxon>Marchantiophyta</taxon>
        <taxon>Marchantiopsida</taxon>
        <taxon>Marchantiidae</taxon>
        <taxon>Marchantiales</taxon>
        <taxon>Ricciaceae</taxon>
        <taxon>Riccia</taxon>
    </lineage>
</organism>
<evidence type="ECO:0000313" key="1">
    <source>
        <dbReference type="EMBL" id="KAL3677244.1"/>
    </source>
</evidence>
<dbReference type="EMBL" id="JBJQOH010000008">
    <property type="protein sequence ID" value="KAL3677244.1"/>
    <property type="molecule type" value="Genomic_DNA"/>
</dbReference>
<dbReference type="Gene3D" id="3.60.10.10">
    <property type="entry name" value="Endonuclease/exonuclease/phosphatase"/>
    <property type="match status" value="1"/>
</dbReference>
<dbReference type="Proteomes" id="UP001633002">
    <property type="component" value="Unassembled WGS sequence"/>
</dbReference>
<dbReference type="InterPro" id="IPR036691">
    <property type="entry name" value="Endo/exonu/phosph_ase_sf"/>
</dbReference>
<dbReference type="SUPFAM" id="SSF56219">
    <property type="entry name" value="DNase I-like"/>
    <property type="match status" value="1"/>
</dbReference>
<reference evidence="1 2" key="1">
    <citation type="submission" date="2024-09" db="EMBL/GenBank/DDBJ databases">
        <title>Chromosome-scale assembly of Riccia sorocarpa.</title>
        <authorList>
            <person name="Paukszto L."/>
        </authorList>
    </citation>
    <scope>NUCLEOTIDE SEQUENCE [LARGE SCALE GENOMIC DNA]</scope>
    <source>
        <strain evidence="1">LP-2024</strain>
        <tissue evidence="1">Aerial parts of the thallus</tissue>
    </source>
</reference>
<dbReference type="AlphaFoldDB" id="A0ABD3GHR1"/>
<accession>A0ABD3GHR1</accession>
<protein>
    <recommendedName>
        <fullName evidence="3">Endonuclease/exonuclease/phosphatase domain-containing protein</fullName>
    </recommendedName>
</protein>
<name>A0ABD3GHR1_9MARC</name>
<sequence>MGCNEAVIQGGRDLWSRADIVGLVETWEKGKSTRDILGFERVTDIWNVRKNDRGRGFGGIQFVLVQELSQLILRLRGMGAVWVLGDLNARIGEAQGGLLPSDATPVWVSSEVNLWARRSVDEGRNGLSEALCQMLTVCDLTVLNGVNRFPGTHDFTCVTWNGQSVVDLFLTTSEARDRVLSFELGLLFPDSDHKPLFCSLSGFQTSRSPVRGRHHPSGLHLFREHQEIYRDELGSRLVGRLLSPADLQSDILQVAHLVFPSQRMLKRSKSWFDFQCWAARKKAMASDPDNRRAAHNEYRNFIRARKRQYIRSRQLLLMEELFKEPRLFWQHLQSSRTPVTLDDKRFSLMRISFFTSRMRW</sequence>